<dbReference type="NCBIfam" id="TIGR02142">
    <property type="entry name" value="modC_ABC"/>
    <property type="match status" value="1"/>
</dbReference>
<keyword evidence="5" id="KW-0547">Nucleotide-binding</keyword>
<sequence length="363" mass="38940">MSLEVAVRHRFPGFALDVAFTAPDGVTALFGRSGSGKTSVVNAVAGLLRPDAGRVVARGEALVDTGARLWRAPHRRRIGYVFQEARLFPHLSVRQNLLYGRWFARHGGDGPEFDHVVDLLGLAPLLSRRPATLSGGERQRVSIGRAILSRPRLLLMDEPLAALDEARRAEILPYLERVRDEAGIPILYVSHSVSEVARLATTVIVLDEGRVLRAGAAEDVLSDPFSAASAGIRGVGAVITGRIDTHHSDGLTELSTSSAQIFLPRVAAAVGAEIRVRIEAQDVTLSLTRPEGISALNILPCEITDIRRGEGPGVLVRLRSGADTLLARITQRSAERMGLARGTACHAVIKTVSVAPEDIGRRG</sequence>
<evidence type="ECO:0000313" key="12">
    <source>
        <dbReference type="EMBL" id="SES33827.1"/>
    </source>
</evidence>
<dbReference type="GO" id="GO:0016020">
    <property type="term" value="C:membrane"/>
    <property type="evidence" value="ECO:0007669"/>
    <property type="project" value="InterPro"/>
</dbReference>
<evidence type="ECO:0000256" key="9">
    <source>
        <dbReference type="PROSITE-ProRule" id="PRU01213"/>
    </source>
</evidence>
<dbReference type="InterPro" id="IPR017871">
    <property type="entry name" value="ABC_transporter-like_CS"/>
</dbReference>
<name>A0A1H9WJI0_9RHOB</name>
<dbReference type="SMART" id="SM00382">
    <property type="entry name" value="AAA"/>
    <property type="match status" value="1"/>
</dbReference>
<accession>A0A1H9WJI0</accession>
<dbReference type="InterPro" id="IPR027417">
    <property type="entry name" value="P-loop_NTPase"/>
</dbReference>
<evidence type="ECO:0000256" key="4">
    <source>
        <dbReference type="ARBA" id="ARBA00022519"/>
    </source>
</evidence>
<evidence type="ECO:0000256" key="2">
    <source>
        <dbReference type="ARBA" id="ARBA00022475"/>
    </source>
</evidence>
<keyword evidence="6 12" id="KW-0067">ATP-binding</keyword>
<evidence type="ECO:0000256" key="8">
    <source>
        <dbReference type="ARBA" id="ARBA00023136"/>
    </source>
</evidence>
<dbReference type="PROSITE" id="PS50893">
    <property type="entry name" value="ABC_TRANSPORTER_2"/>
    <property type="match status" value="1"/>
</dbReference>
<dbReference type="Gene3D" id="3.40.50.300">
    <property type="entry name" value="P-loop containing nucleotide triphosphate hydrolases"/>
    <property type="match status" value="1"/>
</dbReference>
<dbReference type="RefSeq" id="WP_092695599.1">
    <property type="nucleotide sequence ID" value="NZ_CBDDGO010000004.1"/>
</dbReference>
<dbReference type="InterPro" id="IPR008995">
    <property type="entry name" value="Mo/tungstate-bd_C_term_dom"/>
</dbReference>
<dbReference type="Proteomes" id="UP000198885">
    <property type="component" value="Unassembled WGS sequence"/>
</dbReference>
<dbReference type="GO" id="GO:0140359">
    <property type="term" value="F:ABC-type transporter activity"/>
    <property type="evidence" value="ECO:0007669"/>
    <property type="project" value="InterPro"/>
</dbReference>
<evidence type="ECO:0000256" key="3">
    <source>
        <dbReference type="ARBA" id="ARBA00022505"/>
    </source>
</evidence>
<dbReference type="Pfam" id="PF00005">
    <property type="entry name" value="ABC_tran"/>
    <property type="match status" value="1"/>
</dbReference>
<feature type="domain" description="ABC transporter" evidence="10">
    <location>
        <begin position="1"/>
        <end position="233"/>
    </location>
</feature>
<dbReference type="Pfam" id="PF03459">
    <property type="entry name" value="TOBE"/>
    <property type="match status" value="1"/>
</dbReference>
<evidence type="ECO:0000256" key="6">
    <source>
        <dbReference type="ARBA" id="ARBA00022840"/>
    </source>
</evidence>
<dbReference type="Gene3D" id="2.40.50.100">
    <property type="match status" value="1"/>
</dbReference>
<keyword evidence="13" id="KW-1185">Reference proteome</keyword>
<keyword evidence="7" id="KW-1278">Translocase</keyword>
<feature type="domain" description="Mop" evidence="11">
    <location>
        <begin position="292"/>
        <end position="358"/>
    </location>
</feature>
<dbReference type="PANTHER" id="PTHR43514:SF4">
    <property type="entry name" value="ABC TRANSPORTER I FAMILY MEMBER 10"/>
    <property type="match status" value="1"/>
</dbReference>
<dbReference type="PANTHER" id="PTHR43514">
    <property type="entry name" value="ABC TRANSPORTER I FAMILY MEMBER 10"/>
    <property type="match status" value="1"/>
</dbReference>
<reference evidence="12 13" key="1">
    <citation type="submission" date="2016-10" db="EMBL/GenBank/DDBJ databases">
        <authorList>
            <person name="de Groot N.N."/>
        </authorList>
    </citation>
    <scope>NUCLEOTIDE SEQUENCE [LARGE SCALE GENOMIC DNA]</scope>
    <source>
        <strain evidence="12 13">DSM 23042</strain>
    </source>
</reference>
<dbReference type="GO" id="GO:0005524">
    <property type="term" value="F:ATP binding"/>
    <property type="evidence" value="ECO:0007669"/>
    <property type="project" value="UniProtKB-KW"/>
</dbReference>
<dbReference type="OrthoDB" id="9802264at2"/>
<dbReference type="PROSITE" id="PS51866">
    <property type="entry name" value="MOP"/>
    <property type="match status" value="1"/>
</dbReference>
<dbReference type="GO" id="GO:0016887">
    <property type="term" value="F:ATP hydrolysis activity"/>
    <property type="evidence" value="ECO:0007669"/>
    <property type="project" value="InterPro"/>
</dbReference>
<evidence type="ECO:0000256" key="5">
    <source>
        <dbReference type="ARBA" id="ARBA00022741"/>
    </source>
</evidence>
<protein>
    <submittedName>
        <fullName evidence="12">Molybdate transport system ATP-binding protein</fullName>
    </submittedName>
</protein>
<keyword evidence="2" id="KW-1003">Cell membrane</keyword>
<organism evidence="12 13">
    <name type="scientific">Tranquillimonas rosea</name>
    <dbReference type="NCBI Taxonomy" id="641238"/>
    <lineage>
        <taxon>Bacteria</taxon>
        <taxon>Pseudomonadati</taxon>
        <taxon>Pseudomonadota</taxon>
        <taxon>Alphaproteobacteria</taxon>
        <taxon>Rhodobacterales</taxon>
        <taxon>Roseobacteraceae</taxon>
        <taxon>Tranquillimonas</taxon>
    </lineage>
</organism>
<keyword evidence="8" id="KW-0472">Membrane</keyword>
<dbReference type="InterPro" id="IPR004606">
    <property type="entry name" value="Mop_domain"/>
</dbReference>
<dbReference type="InterPro" id="IPR003593">
    <property type="entry name" value="AAA+_ATPase"/>
</dbReference>
<dbReference type="SUPFAM" id="SSF50331">
    <property type="entry name" value="MOP-like"/>
    <property type="match status" value="1"/>
</dbReference>
<keyword evidence="4" id="KW-0997">Cell inner membrane</keyword>
<evidence type="ECO:0000256" key="1">
    <source>
        <dbReference type="ARBA" id="ARBA00022448"/>
    </source>
</evidence>
<evidence type="ECO:0000313" key="13">
    <source>
        <dbReference type="Proteomes" id="UP000198885"/>
    </source>
</evidence>
<dbReference type="InterPro" id="IPR003439">
    <property type="entry name" value="ABC_transporter-like_ATP-bd"/>
</dbReference>
<keyword evidence="1" id="KW-0813">Transport</keyword>
<dbReference type="GO" id="GO:0015098">
    <property type="term" value="F:molybdate ion transmembrane transporter activity"/>
    <property type="evidence" value="ECO:0007669"/>
    <property type="project" value="InterPro"/>
</dbReference>
<evidence type="ECO:0000256" key="7">
    <source>
        <dbReference type="ARBA" id="ARBA00022967"/>
    </source>
</evidence>
<dbReference type="InterPro" id="IPR050334">
    <property type="entry name" value="Molybdenum_import_ModC"/>
</dbReference>
<proteinExistence type="predicted"/>
<dbReference type="InterPro" id="IPR005116">
    <property type="entry name" value="Transp-assoc_OB_typ1"/>
</dbReference>
<dbReference type="PROSITE" id="PS00211">
    <property type="entry name" value="ABC_TRANSPORTER_1"/>
    <property type="match status" value="1"/>
</dbReference>
<dbReference type="AlphaFoldDB" id="A0A1H9WJI0"/>
<dbReference type="InterPro" id="IPR011868">
    <property type="entry name" value="ModC_ABC_ATP-bd"/>
</dbReference>
<gene>
    <name evidence="12" type="ORF">SAMN04490244_11124</name>
</gene>
<evidence type="ECO:0000259" key="11">
    <source>
        <dbReference type="PROSITE" id="PS51866"/>
    </source>
</evidence>
<dbReference type="STRING" id="641238.SAMN04490244_11124"/>
<evidence type="ECO:0000259" key="10">
    <source>
        <dbReference type="PROSITE" id="PS50893"/>
    </source>
</evidence>
<dbReference type="EMBL" id="FOGU01000011">
    <property type="protein sequence ID" value="SES33827.1"/>
    <property type="molecule type" value="Genomic_DNA"/>
</dbReference>
<dbReference type="SUPFAM" id="SSF52540">
    <property type="entry name" value="P-loop containing nucleoside triphosphate hydrolases"/>
    <property type="match status" value="1"/>
</dbReference>
<keyword evidence="3 9" id="KW-0500">Molybdenum</keyword>